<accession>A0ABW1PIC9</accession>
<feature type="transmembrane region" description="Helical" evidence="1">
    <location>
        <begin position="20"/>
        <end position="37"/>
    </location>
</feature>
<feature type="transmembrane region" description="Helical" evidence="1">
    <location>
        <begin position="102"/>
        <end position="123"/>
    </location>
</feature>
<evidence type="ECO:0000313" key="3">
    <source>
        <dbReference type="Proteomes" id="UP001596220"/>
    </source>
</evidence>
<reference evidence="3" key="1">
    <citation type="journal article" date="2019" name="Int. J. Syst. Evol. Microbiol.">
        <title>The Global Catalogue of Microorganisms (GCM) 10K type strain sequencing project: providing services to taxonomists for standard genome sequencing and annotation.</title>
        <authorList>
            <consortium name="The Broad Institute Genomics Platform"/>
            <consortium name="The Broad Institute Genome Sequencing Center for Infectious Disease"/>
            <person name="Wu L."/>
            <person name="Ma J."/>
        </authorList>
    </citation>
    <scope>NUCLEOTIDE SEQUENCE [LARGE SCALE GENOMIC DNA]</scope>
    <source>
        <strain evidence="3">CGMCC 4.7246</strain>
    </source>
</reference>
<name>A0ABW1PIC9_9PSEU</name>
<feature type="transmembrane region" description="Helical" evidence="1">
    <location>
        <begin position="49"/>
        <end position="67"/>
    </location>
</feature>
<sequence length="211" mass="23109">MEHVDAYCERLGPGLWAEPLNALSNAAFLVAAAWLWWRYRPGPASLRALPVLLALVGLGSLSFHTLATTLTNWFDVGFIALYVVWYLAVFTHHHLGVPWSRAWWAIPLFLVFAVVSAPLGALVPGGSGIYLAPFTALVVITAVAAARRRPWHDLAAAAAVFAVSVTLRTLDEPLCAAWPTGTHYAWHALNAVVLYLVARQVIRSRRPADRP</sequence>
<evidence type="ECO:0000256" key="1">
    <source>
        <dbReference type="SAM" id="Phobius"/>
    </source>
</evidence>
<comment type="caution">
    <text evidence="2">The sequence shown here is derived from an EMBL/GenBank/DDBJ whole genome shotgun (WGS) entry which is preliminary data.</text>
</comment>
<dbReference type="RefSeq" id="WP_380642992.1">
    <property type="nucleotide sequence ID" value="NZ_JBHSQO010000068.1"/>
</dbReference>
<protein>
    <recommendedName>
        <fullName evidence="4">Ceramidase</fullName>
    </recommendedName>
</protein>
<evidence type="ECO:0008006" key="4">
    <source>
        <dbReference type="Google" id="ProtNLM"/>
    </source>
</evidence>
<dbReference type="EMBL" id="JBHSQO010000068">
    <property type="protein sequence ID" value="MFC6094592.1"/>
    <property type="molecule type" value="Genomic_DNA"/>
</dbReference>
<feature type="transmembrane region" description="Helical" evidence="1">
    <location>
        <begin position="73"/>
        <end position="90"/>
    </location>
</feature>
<feature type="transmembrane region" description="Helical" evidence="1">
    <location>
        <begin position="129"/>
        <end position="146"/>
    </location>
</feature>
<keyword evidence="1" id="KW-0472">Membrane</keyword>
<evidence type="ECO:0000313" key="2">
    <source>
        <dbReference type="EMBL" id="MFC6094592.1"/>
    </source>
</evidence>
<proteinExistence type="predicted"/>
<keyword evidence="1" id="KW-1133">Transmembrane helix</keyword>
<gene>
    <name evidence="2" type="ORF">ACFP3R_35450</name>
</gene>
<dbReference type="Proteomes" id="UP001596220">
    <property type="component" value="Unassembled WGS sequence"/>
</dbReference>
<keyword evidence="1" id="KW-0812">Transmembrane</keyword>
<organism evidence="2 3">
    <name type="scientific">Saccharothrix lopnurensis</name>
    <dbReference type="NCBI Taxonomy" id="1670621"/>
    <lineage>
        <taxon>Bacteria</taxon>
        <taxon>Bacillati</taxon>
        <taxon>Actinomycetota</taxon>
        <taxon>Actinomycetes</taxon>
        <taxon>Pseudonocardiales</taxon>
        <taxon>Pseudonocardiaceae</taxon>
        <taxon>Saccharothrix</taxon>
    </lineage>
</organism>
<keyword evidence="3" id="KW-1185">Reference proteome</keyword>